<sequence>MVRLAFLAAVCLLTAGLLLGVANSQQDLPQFKLSNEACQQPVVRKELRNLTSDERRRFLDALNEMHSRGWFDAFARLHDTAAHGIHGNDLFLVWHRAFIRHFEVALQAIDPGLTLPYWNWGIDANNPESTEILGPNWLGGNGR</sequence>
<proteinExistence type="predicted"/>
<reference evidence="1" key="1">
    <citation type="submission" date="2022-06" db="EMBL/GenBank/DDBJ databases">
        <title>Phylogenomic reconstructions and comparative analyses of Kickxellomycotina fungi.</title>
        <authorList>
            <person name="Reynolds N.K."/>
            <person name="Stajich J.E."/>
            <person name="Barry K."/>
            <person name="Grigoriev I.V."/>
            <person name="Crous P."/>
            <person name="Smith M.E."/>
        </authorList>
    </citation>
    <scope>NUCLEOTIDE SEQUENCE</scope>
    <source>
        <strain evidence="1">RSA 2271</strain>
    </source>
</reference>
<evidence type="ECO:0000313" key="2">
    <source>
        <dbReference type="Proteomes" id="UP001145114"/>
    </source>
</evidence>
<gene>
    <name evidence="1" type="ORF">EV182_004756</name>
</gene>
<name>A0ACC1HB73_9FUNG</name>
<dbReference type="EMBL" id="JAMZIH010006677">
    <property type="protein sequence ID" value="KAJ1673687.1"/>
    <property type="molecule type" value="Genomic_DNA"/>
</dbReference>
<evidence type="ECO:0000313" key="1">
    <source>
        <dbReference type="EMBL" id="KAJ1673687.1"/>
    </source>
</evidence>
<protein>
    <submittedName>
        <fullName evidence="1">Uncharacterized protein</fullName>
    </submittedName>
</protein>
<dbReference type="Proteomes" id="UP001145114">
    <property type="component" value="Unassembled WGS sequence"/>
</dbReference>
<organism evidence="1 2">
    <name type="scientific">Spiromyces aspiralis</name>
    <dbReference type="NCBI Taxonomy" id="68401"/>
    <lineage>
        <taxon>Eukaryota</taxon>
        <taxon>Fungi</taxon>
        <taxon>Fungi incertae sedis</taxon>
        <taxon>Zoopagomycota</taxon>
        <taxon>Kickxellomycotina</taxon>
        <taxon>Kickxellomycetes</taxon>
        <taxon>Kickxellales</taxon>
        <taxon>Kickxellaceae</taxon>
        <taxon>Spiromyces</taxon>
    </lineage>
</organism>
<accession>A0ACC1HB73</accession>
<keyword evidence="2" id="KW-1185">Reference proteome</keyword>
<feature type="non-terminal residue" evidence="1">
    <location>
        <position position="143"/>
    </location>
</feature>
<comment type="caution">
    <text evidence="1">The sequence shown here is derived from an EMBL/GenBank/DDBJ whole genome shotgun (WGS) entry which is preliminary data.</text>
</comment>